<sequence length="29" mass="3129">VELSKQFGAEDGHRFVNAVLDNAAKSLRG</sequence>
<gene>
    <name evidence="3" type="ORF">METZ01_LOCUS331018</name>
</gene>
<evidence type="ECO:0000259" key="2">
    <source>
        <dbReference type="Pfam" id="PF01029"/>
    </source>
</evidence>
<dbReference type="GO" id="GO:0003723">
    <property type="term" value="F:RNA binding"/>
    <property type="evidence" value="ECO:0007669"/>
    <property type="project" value="UniProtKB-KW"/>
</dbReference>
<name>A0A382PXU8_9ZZZZ</name>
<proteinExistence type="predicted"/>
<feature type="non-terminal residue" evidence="3">
    <location>
        <position position="1"/>
    </location>
</feature>
<dbReference type="InterPro" id="IPR035926">
    <property type="entry name" value="NusB-like_sf"/>
</dbReference>
<dbReference type="GO" id="GO:0006355">
    <property type="term" value="P:regulation of DNA-templated transcription"/>
    <property type="evidence" value="ECO:0007669"/>
    <property type="project" value="InterPro"/>
</dbReference>
<dbReference type="SUPFAM" id="SSF48013">
    <property type="entry name" value="NusB-like"/>
    <property type="match status" value="1"/>
</dbReference>
<dbReference type="EMBL" id="UINC01110571">
    <property type="protein sequence ID" value="SVC78164.1"/>
    <property type="molecule type" value="Genomic_DNA"/>
</dbReference>
<keyword evidence="1" id="KW-0694">RNA-binding</keyword>
<dbReference type="AlphaFoldDB" id="A0A382PXU8"/>
<evidence type="ECO:0000256" key="1">
    <source>
        <dbReference type="ARBA" id="ARBA00022884"/>
    </source>
</evidence>
<feature type="domain" description="NusB/RsmB/TIM44" evidence="2">
    <location>
        <begin position="1"/>
        <end position="25"/>
    </location>
</feature>
<dbReference type="InterPro" id="IPR006027">
    <property type="entry name" value="NusB_RsmB_TIM44"/>
</dbReference>
<reference evidence="3" key="1">
    <citation type="submission" date="2018-05" db="EMBL/GenBank/DDBJ databases">
        <authorList>
            <person name="Lanie J.A."/>
            <person name="Ng W.-L."/>
            <person name="Kazmierczak K.M."/>
            <person name="Andrzejewski T.M."/>
            <person name="Davidsen T.M."/>
            <person name="Wayne K.J."/>
            <person name="Tettelin H."/>
            <person name="Glass J.I."/>
            <person name="Rusch D."/>
            <person name="Podicherti R."/>
            <person name="Tsui H.-C.T."/>
            <person name="Winkler M.E."/>
        </authorList>
    </citation>
    <scope>NUCLEOTIDE SEQUENCE</scope>
</reference>
<dbReference type="Gene3D" id="1.10.940.10">
    <property type="entry name" value="NusB-like"/>
    <property type="match status" value="1"/>
</dbReference>
<accession>A0A382PXU8</accession>
<evidence type="ECO:0000313" key="3">
    <source>
        <dbReference type="EMBL" id="SVC78164.1"/>
    </source>
</evidence>
<organism evidence="3">
    <name type="scientific">marine metagenome</name>
    <dbReference type="NCBI Taxonomy" id="408172"/>
    <lineage>
        <taxon>unclassified sequences</taxon>
        <taxon>metagenomes</taxon>
        <taxon>ecological metagenomes</taxon>
    </lineage>
</organism>
<protein>
    <recommendedName>
        <fullName evidence="2">NusB/RsmB/TIM44 domain-containing protein</fullName>
    </recommendedName>
</protein>
<dbReference type="Pfam" id="PF01029">
    <property type="entry name" value="NusB"/>
    <property type="match status" value="1"/>
</dbReference>